<dbReference type="Gene3D" id="1.10.10.970">
    <property type="entry name" value="RNA 2'-phosphotransferase, Tpt1/KptA family, N-terminal domain"/>
    <property type="match status" value="1"/>
</dbReference>
<dbReference type="Pfam" id="PF01885">
    <property type="entry name" value="PTS_2-RNA"/>
    <property type="match status" value="1"/>
</dbReference>
<dbReference type="PANTHER" id="PTHR12684:SF2">
    <property type="entry name" value="TRNA 2'-PHOSPHOTRANSFERASE 1"/>
    <property type="match status" value="1"/>
</dbReference>
<dbReference type="GO" id="GO:0000215">
    <property type="term" value="F:tRNA 2'-phosphotransferase activity"/>
    <property type="evidence" value="ECO:0007669"/>
    <property type="project" value="TreeGrafter"/>
</dbReference>
<dbReference type="InterPro" id="IPR002745">
    <property type="entry name" value="Ptrans_KptA/Tpt1"/>
</dbReference>
<name>A0A1C4XA33_9ACTN</name>
<reference evidence="7" key="1">
    <citation type="submission" date="2016-06" db="EMBL/GenBank/DDBJ databases">
        <authorList>
            <person name="Varghese N."/>
            <person name="Submissions Spin"/>
        </authorList>
    </citation>
    <scope>NUCLEOTIDE SEQUENCE [LARGE SCALE GENOMIC DNA]</scope>
    <source>
        <strain evidence="7">DSM 45160</strain>
    </source>
</reference>
<dbReference type="Proteomes" id="UP000198224">
    <property type="component" value="Chromosome I"/>
</dbReference>
<dbReference type="InterPro" id="IPR042080">
    <property type="entry name" value="RNA_2'-PTrans_N"/>
</dbReference>
<evidence type="ECO:0000256" key="4">
    <source>
        <dbReference type="ARBA" id="ARBA00025212"/>
    </source>
</evidence>
<evidence type="ECO:0000256" key="3">
    <source>
        <dbReference type="ARBA" id="ARBA00023027"/>
    </source>
</evidence>
<dbReference type="GO" id="GO:0003950">
    <property type="term" value="F:NAD+ poly-ADP-ribosyltransferase activity"/>
    <property type="evidence" value="ECO:0007669"/>
    <property type="project" value="InterPro"/>
</dbReference>
<dbReference type="PANTHER" id="PTHR12684">
    <property type="entry name" value="PUTATIVE PHOSPHOTRANSFERASE"/>
    <property type="match status" value="1"/>
</dbReference>
<dbReference type="GO" id="GO:0006388">
    <property type="term" value="P:tRNA splicing, via endonucleolytic cleavage and ligation"/>
    <property type="evidence" value="ECO:0007669"/>
    <property type="project" value="UniProtKB-UniRule"/>
</dbReference>
<gene>
    <name evidence="5" type="primary">kptA</name>
    <name evidence="6" type="ORF">GA0070612_3360</name>
</gene>
<evidence type="ECO:0000256" key="1">
    <source>
        <dbReference type="ARBA" id="ARBA00009836"/>
    </source>
</evidence>
<evidence type="ECO:0000313" key="7">
    <source>
        <dbReference type="Proteomes" id="UP000198224"/>
    </source>
</evidence>
<dbReference type="AlphaFoldDB" id="A0A1C4XA33"/>
<dbReference type="HAMAP" id="MF_00299">
    <property type="entry name" value="KptA"/>
    <property type="match status" value="1"/>
</dbReference>
<keyword evidence="3 5" id="KW-0520">NAD</keyword>
<keyword evidence="7" id="KW-1185">Reference proteome</keyword>
<proteinExistence type="inferred from homology"/>
<protein>
    <recommendedName>
        <fullName evidence="5">Probable RNA 2'-phosphotransferase</fullName>
        <ecNumber evidence="5">2.7.1.-</ecNumber>
    </recommendedName>
</protein>
<evidence type="ECO:0000256" key="5">
    <source>
        <dbReference type="HAMAP-Rule" id="MF_00299"/>
    </source>
</evidence>
<keyword evidence="2 5" id="KW-0808">Transferase</keyword>
<sequence>MQRRRPSGENTGFDVVENLSIRATGIDHNATVEREHLVKLSKRMSKALRHDPDRVGLVLDPAGWTPVDALLAALRIERADLDAVVAGNDKQRFAVEPGTDGVLRIRANQGHSVPVDLGLPPATPPERLYHGTSASALESIRTTGLHRGGRHHVHLSADTETAHRVGARRAGRVVILTIDAAAMAADGHVFHRSTNGVWLTDAVPASYLLD</sequence>
<dbReference type="EMBL" id="LT607409">
    <property type="protein sequence ID" value="SCF05349.1"/>
    <property type="molecule type" value="Genomic_DNA"/>
</dbReference>
<dbReference type="SUPFAM" id="SSF56399">
    <property type="entry name" value="ADP-ribosylation"/>
    <property type="match status" value="1"/>
</dbReference>
<accession>A0A1C4XA33</accession>
<evidence type="ECO:0000256" key="2">
    <source>
        <dbReference type="ARBA" id="ARBA00022679"/>
    </source>
</evidence>
<comment type="similarity">
    <text evidence="1 5">Belongs to the KptA/TPT1 family.</text>
</comment>
<dbReference type="Gene3D" id="3.20.170.30">
    <property type="match status" value="1"/>
</dbReference>
<dbReference type="InterPro" id="IPR022928">
    <property type="entry name" value="RNA_2'-PTrans_KptA"/>
</dbReference>
<dbReference type="InterPro" id="IPR042081">
    <property type="entry name" value="RNA_2'-PTrans_C"/>
</dbReference>
<organism evidence="6 7">
    <name type="scientific">Micromonospora chokoriensis</name>
    <dbReference type="NCBI Taxonomy" id="356851"/>
    <lineage>
        <taxon>Bacteria</taxon>
        <taxon>Bacillati</taxon>
        <taxon>Actinomycetota</taxon>
        <taxon>Actinomycetes</taxon>
        <taxon>Micromonosporales</taxon>
        <taxon>Micromonosporaceae</taxon>
        <taxon>Micromonospora</taxon>
    </lineage>
</organism>
<evidence type="ECO:0000313" key="6">
    <source>
        <dbReference type="EMBL" id="SCF05349.1"/>
    </source>
</evidence>
<comment type="function">
    <text evidence="4 5">Removes the 2'-phosphate from RNA via an intermediate in which the phosphate is ADP-ribosylated by NAD followed by a presumed transesterification to release the RNA and generate ADP-ribose 1''-2''-cyclic phosphate (APPR&gt;P). May function as an ADP-ribosylase.</text>
</comment>
<dbReference type="EC" id="2.7.1.-" evidence="5"/>